<evidence type="ECO:0000256" key="3">
    <source>
        <dbReference type="ARBA" id="ARBA00023012"/>
    </source>
</evidence>
<keyword evidence="5" id="KW-0812">Transmembrane</keyword>
<evidence type="ECO:0000256" key="2">
    <source>
        <dbReference type="ARBA" id="ARBA00022777"/>
    </source>
</evidence>
<sequence>MTSSTPDAALGTRVEEPARPTAARRWPTRWWDLAVGGGLAAMLVPGGLGAVEWGRDGTLWGMSLVALAITMIGLFALLYMLLGRGVLRRAVLGQSGFNESPPMRRDVLFVVAWVLLQGVATAVNPSFATLQFLSYPMLWSVLQRYRDSVLGSGCLALLVGLGSGVSYVRLGIPEPWLVAALVGAGSFGFAVAMGTWITRIYDRGEAQRQLVQQLQATQHEVAVLSAESGAAAERERLSRELHDTLMQSLTGLVMLSEQAERALAAGKPEMVQDRLARVHAAALDSLTEARALIAHTQPLGDGGLEVTLARVVERLRADTGLDVDLAVGSFSLDRERQVVLLRATQEGLANVRKHARASEVWVSLAEDAGDSVAVLRILDNGVGPGDLGRSGSSGFGLSGLSDRVRAVGGTVSFGSGASGGALLEVRLPLARAKTHSVGGPIHKQEGQL</sequence>
<dbReference type="KEGG" id="lins:G7067_03545"/>
<feature type="transmembrane region" description="Helical" evidence="5">
    <location>
        <begin position="149"/>
        <end position="170"/>
    </location>
</feature>
<reference evidence="7 8" key="1">
    <citation type="submission" date="2020-03" db="EMBL/GenBank/DDBJ databases">
        <title>Leucobacter sp. nov., isolated from beetles.</title>
        <authorList>
            <person name="Hyun D.-W."/>
            <person name="Bae J.-W."/>
        </authorList>
    </citation>
    <scope>NUCLEOTIDE SEQUENCE [LARGE SCALE GENOMIC DNA]</scope>
    <source>
        <strain evidence="7 8">HDW9B</strain>
    </source>
</reference>
<dbReference type="InterPro" id="IPR011712">
    <property type="entry name" value="Sig_transdc_His_kin_sub3_dim/P"/>
</dbReference>
<dbReference type="EMBL" id="CP049934">
    <property type="protein sequence ID" value="QIM15700.1"/>
    <property type="molecule type" value="Genomic_DNA"/>
</dbReference>
<dbReference type="Pfam" id="PF07730">
    <property type="entry name" value="HisKA_3"/>
    <property type="match status" value="1"/>
</dbReference>
<feature type="region of interest" description="Disordered" evidence="4">
    <location>
        <begin position="1"/>
        <end position="21"/>
    </location>
</feature>
<feature type="transmembrane region" description="Helical" evidence="5">
    <location>
        <begin position="176"/>
        <end position="198"/>
    </location>
</feature>
<dbReference type="PANTHER" id="PTHR24421">
    <property type="entry name" value="NITRATE/NITRITE SENSOR PROTEIN NARX-RELATED"/>
    <property type="match status" value="1"/>
</dbReference>
<dbReference type="GO" id="GO:0046983">
    <property type="term" value="F:protein dimerization activity"/>
    <property type="evidence" value="ECO:0007669"/>
    <property type="project" value="InterPro"/>
</dbReference>
<proteinExistence type="predicted"/>
<keyword evidence="5" id="KW-0472">Membrane</keyword>
<evidence type="ECO:0000313" key="8">
    <source>
        <dbReference type="Proteomes" id="UP000501387"/>
    </source>
</evidence>
<dbReference type="SUPFAM" id="SSF55874">
    <property type="entry name" value="ATPase domain of HSP90 chaperone/DNA topoisomerase II/histidine kinase"/>
    <property type="match status" value="1"/>
</dbReference>
<keyword evidence="8" id="KW-1185">Reference proteome</keyword>
<dbReference type="Gene3D" id="3.30.565.10">
    <property type="entry name" value="Histidine kinase-like ATPase, C-terminal domain"/>
    <property type="match status" value="1"/>
</dbReference>
<dbReference type="InterPro" id="IPR003594">
    <property type="entry name" value="HATPase_dom"/>
</dbReference>
<dbReference type="RefSeq" id="WP_166322033.1">
    <property type="nucleotide sequence ID" value="NZ_CP049934.1"/>
</dbReference>
<keyword evidence="1" id="KW-0808">Transferase</keyword>
<evidence type="ECO:0000313" key="7">
    <source>
        <dbReference type="EMBL" id="QIM15700.1"/>
    </source>
</evidence>
<keyword evidence="5" id="KW-1133">Transmembrane helix</keyword>
<organism evidence="7 8">
    <name type="scientific">Leucobacter insecticola</name>
    <dbReference type="NCBI Taxonomy" id="2714934"/>
    <lineage>
        <taxon>Bacteria</taxon>
        <taxon>Bacillati</taxon>
        <taxon>Actinomycetota</taxon>
        <taxon>Actinomycetes</taxon>
        <taxon>Micrococcales</taxon>
        <taxon>Microbacteriaceae</taxon>
        <taxon>Leucobacter</taxon>
    </lineage>
</organism>
<keyword evidence="2 7" id="KW-0418">Kinase</keyword>
<gene>
    <name evidence="7" type="ORF">G7067_03545</name>
</gene>
<dbReference type="GO" id="GO:0016020">
    <property type="term" value="C:membrane"/>
    <property type="evidence" value="ECO:0007669"/>
    <property type="project" value="InterPro"/>
</dbReference>
<dbReference type="GO" id="GO:0000155">
    <property type="term" value="F:phosphorelay sensor kinase activity"/>
    <property type="evidence" value="ECO:0007669"/>
    <property type="project" value="InterPro"/>
</dbReference>
<feature type="transmembrane region" description="Helical" evidence="5">
    <location>
        <begin position="107"/>
        <end position="128"/>
    </location>
</feature>
<feature type="domain" description="Histidine kinase/HSP90-like ATPase" evidence="6">
    <location>
        <begin position="335"/>
        <end position="431"/>
    </location>
</feature>
<evidence type="ECO:0000256" key="5">
    <source>
        <dbReference type="SAM" id="Phobius"/>
    </source>
</evidence>
<dbReference type="CDD" id="cd16917">
    <property type="entry name" value="HATPase_UhpB-NarQ-NarX-like"/>
    <property type="match status" value="1"/>
</dbReference>
<dbReference type="PANTHER" id="PTHR24421:SF58">
    <property type="entry name" value="SIGNAL TRANSDUCTION HISTIDINE-PROTEIN KINASE_PHOSPHATASE UHPB"/>
    <property type="match status" value="1"/>
</dbReference>
<feature type="transmembrane region" description="Helical" evidence="5">
    <location>
        <begin position="30"/>
        <end position="51"/>
    </location>
</feature>
<dbReference type="SMART" id="SM00387">
    <property type="entry name" value="HATPase_c"/>
    <property type="match status" value="1"/>
</dbReference>
<dbReference type="PIRSF" id="PIRSF037434">
    <property type="entry name" value="STHK_ChrS"/>
    <property type="match status" value="1"/>
</dbReference>
<accession>A0A6G8FGV8</accession>
<evidence type="ECO:0000259" key="6">
    <source>
        <dbReference type="SMART" id="SM00387"/>
    </source>
</evidence>
<evidence type="ECO:0000256" key="4">
    <source>
        <dbReference type="SAM" id="MobiDB-lite"/>
    </source>
</evidence>
<dbReference type="Pfam" id="PF02518">
    <property type="entry name" value="HATPase_c"/>
    <property type="match status" value="1"/>
</dbReference>
<dbReference type="InterPro" id="IPR050482">
    <property type="entry name" value="Sensor_HK_TwoCompSys"/>
</dbReference>
<keyword evidence="3" id="KW-0902">Two-component regulatory system</keyword>
<evidence type="ECO:0000256" key="1">
    <source>
        <dbReference type="ARBA" id="ARBA00022679"/>
    </source>
</evidence>
<dbReference type="AlphaFoldDB" id="A0A6G8FGV8"/>
<protein>
    <submittedName>
        <fullName evidence="7">Sensor histidine kinase</fullName>
    </submittedName>
</protein>
<dbReference type="InterPro" id="IPR017205">
    <property type="entry name" value="Sig_transdc_His_kinase_ChrS"/>
</dbReference>
<dbReference type="Gene3D" id="1.20.5.1930">
    <property type="match status" value="1"/>
</dbReference>
<name>A0A6G8FGV8_9MICO</name>
<dbReference type="InterPro" id="IPR036890">
    <property type="entry name" value="HATPase_C_sf"/>
</dbReference>
<dbReference type="Proteomes" id="UP000501387">
    <property type="component" value="Chromosome"/>
</dbReference>
<feature type="transmembrane region" description="Helical" evidence="5">
    <location>
        <begin position="63"/>
        <end position="87"/>
    </location>
</feature>